<evidence type="ECO:0008006" key="6">
    <source>
        <dbReference type="Google" id="ProtNLM"/>
    </source>
</evidence>
<evidence type="ECO:0000259" key="3">
    <source>
        <dbReference type="Pfam" id="PF15522"/>
    </source>
</evidence>
<dbReference type="Pfam" id="PF15522">
    <property type="entry name" value="Ntox14"/>
    <property type="match status" value="1"/>
</dbReference>
<sequence>MSAAARSPRRTSGQQARSAPALALRQRSTHERQADQRGARFARGESGLSRGLSAAPTAGFAPHGSIGVALEPGLLGALETAFEADLGAVRVHRDGAAGSAVRALGASAFASGTAIYFAPGRFDPASPDGRALIGHEITHVLQQTGRRNARGLLAAQPLTGIAPVQCAPGPANAADEAYNDDVRGKAAKLAGGLDIGTRFAKLGLLNTATGTDSCLAVLDRHLAADPDAATKGEIAAIRKAVDGQDTETALVALRELAKVADRAAFGTVYHNCFKALGANGDAAAMVGDKPPMVTAFGSWSFYEATRPANPSWVLAELAMHPVAKKYYPGAVVAVARIDFYGLGRVGQNLDPNGKFNETIGAAIAEALTYTPLMPHERTAAALRALAAFDTVRLETFGAIEKLLMGSRDPLERFKLKRQVMAIYADKDGLANLARAAKVEPEVLVIAADAGARIAPIAARSAEAWRRIEAATAASDAPAANATPEQQIISDALRKAVRARAGSIKGLAKVEAALVAALAIAARLESGGLPSGAALARNQKAAAAAVAQVTFAIDGAFAAREKTLDVRELPQIDASAADPASEVTAAVTDDMVYGILLLSLYRLESRLLQAFTAPGKAADEAGRIRQQDEAALGYRRTLELFFDTASLFGYQRLTEAIFTDYRAEQAGVTRSYVALLEPFKAVPATLAEFARDFPKDEVSGIPLSGQALVEFVYSAYYGTLLAQLQVALKDQSGVNTVLPDGSTRHTPIVNIALGATEKLFKVPTRYRVSREATILFVRPGDDRNDVPALLVRDKGTNRHPVVQALADTLAPDEVFVLPRAYEAHREGFTAWVIGNLAELCETLANLPGVPDLITDKGVPLGWPDAYVGGPARWLIALGKLIKDPTAQNAAVREQMHSDFASLAGPMRRATNIERRYVGPLIAEQWEKVQVSFLKDPDAFFNAPRRALELTQIFAGNVQPSNLSEQRLQMTALMLELAPVLTRKLGTSTLIGESVRIAGTDRFDVILPLHRHVDGAAAFASDPANVQLLENKLELTFPPADLDRRVRILRTLAGEFADTVKQHQADALVVEGLKSENVLRIAGRGFALAGSDGSPDHPGELFDAGNAVYQLVTVHESFHYEPAMLGVPSVVEWDREAVGTRNLVINGRASKPGDPRVRLVTIMRTDNRTGQTEQKEIWSDDTALLSELGYALDLHITLRNLEILGEVMTEGASVLTLAIQVAFAEVPGISEALAAAEITGSILQFWGSSEYATIKSLLSGDVGPLFEKVIGQISHDMSREVLWGWLVLGDTTPPTIKALEAAMELAGRMGVLKSKANSGDEAKDSSIKRVVEGLVSGSTTLFRGAEAMHTATSFAMHKVELGIQGSPWAALIMRVIARNLYRLEGVSLKEFGIDQAADALEEFKAIYKRFDGIIEGLASFELPSELVPLEAIIEMVVNFVIDHLPIKYRPFVKGARSVVNATPMRKLYDELFRTVADEMRKASIDPNILWRDHIKTSLDPYLKLAASEISDEWHAILVRVPFLKSIPTLTIPDLAASFVSGDVAPMLAQGTATPPAPPQLPAGRGTALGPGERAAAQRGFGHDFGHVRVHQGSAVDSSLRASGARAATSGSHVWLDSAVAASGSGGRDVLHHELAHVLQQTGPRPLGQRHPAQPVAGSAGSGPARWRIDRGAERQADHLAQASRSRAAGPRPVSHSAGIAPSLTDIAERFFQKLGDSTSLEENAAALMKTPAHAAEVNKAAPGLRTALPEKLIEALGPKGSAGSRITFKDPFGTAAEALREYILVNRKQEVIDGIPHLLGGALQEVKIKSGKGTAKAKVETAPILNVGRLETLLEEFFFGKTGISVDIEFNTTKEPGPDGKKRDTISLDDPFKTFAVTYLHLPMIGGTAKLWDEVIDATFPKAGAKRALYQAKTRLALQGLQPGPGIFTTVSAKGGKALALGLKAKSLAEAYVNPPPTRDLPGDAVPTWAEYTDIKPRARTQHGGKDYGQIGLRLGTYGQKDNPDQQKGTDRASHHTVQYLLIEYLVNTKDRHQPFPHPLSLYPGVTAATGGRVATIGKTPGATDGIRVAANDSGDRGPNMPTILLSVHAHTLGNVHVSVEPDDLPNAGPSQGAAIHGKFRSFLGDYAATVADKKGLQALAAQRAGKTFAKNDLPKIKGAPVTDGDLSAAIFTAACKSYTWMQDHMNKKLARALDHQEIDYYNSLVAAAQSATIRSGTTVQPAYTPGPVSGDIIPEVVKAQVAAFESAAFGFERR</sequence>
<evidence type="ECO:0000313" key="5">
    <source>
        <dbReference type="Proteomes" id="UP000321464"/>
    </source>
</evidence>
<protein>
    <recommendedName>
        <fullName evidence="6">DUF4157 domain-containing protein</fullName>
    </recommendedName>
</protein>
<evidence type="ECO:0000259" key="2">
    <source>
        <dbReference type="Pfam" id="PF13699"/>
    </source>
</evidence>
<dbReference type="EMBL" id="BJYR01000003">
    <property type="protein sequence ID" value="GEN98730.1"/>
    <property type="molecule type" value="Genomic_DNA"/>
</dbReference>
<dbReference type="Pfam" id="PF13699">
    <property type="entry name" value="eCIS_core"/>
    <property type="match status" value="2"/>
</dbReference>
<feature type="compositionally biased region" description="Basic and acidic residues" evidence="1">
    <location>
        <begin position="28"/>
        <end position="38"/>
    </location>
</feature>
<feature type="domain" description="Novel toxin 14" evidence="3">
    <location>
        <begin position="1903"/>
        <end position="2097"/>
    </location>
</feature>
<feature type="compositionally biased region" description="Basic and acidic residues" evidence="1">
    <location>
        <begin position="1664"/>
        <end position="1675"/>
    </location>
</feature>
<evidence type="ECO:0000256" key="1">
    <source>
        <dbReference type="SAM" id="MobiDB-lite"/>
    </source>
</evidence>
<feature type="region of interest" description="Disordered" evidence="1">
    <location>
        <begin position="1"/>
        <end position="53"/>
    </location>
</feature>
<keyword evidence="5" id="KW-1185">Reference proteome</keyword>
<feature type="domain" description="eCIS core" evidence="2">
    <location>
        <begin position="71"/>
        <end position="146"/>
    </location>
</feature>
<feature type="region of interest" description="Disordered" evidence="1">
    <location>
        <begin position="1640"/>
        <end position="1697"/>
    </location>
</feature>
<name>A0A512AGB6_9SPHN</name>
<organism evidence="4 5">
    <name type="scientific">Novosphingobium sediminis</name>
    <dbReference type="NCBI Taxonomy" id="707214"/>
    <lineage>
        <taxon>Bacteria</taxon>
        <taxon>Pseudomonadati</taxon>
        <taxon>Pseudomonadota</taxon>
        <taxon>Alphaproteobacteria</taxon>
        <taxon>Sphingomonadales</taxon>
        <taxon>Sphingomonadaceae</taxon>
        <taxon>Novosphingobium</taxon>
    </lineage>
</organism>
<gene>
    <name evidence="4" type="ORF">NSE01_05630</name>
</gene>
<comment type="caution">
    <text evidence="4">The sequence shown here is derived from an EMBL/GenBank/DDBJ whole genome shotgun (WGS) entry which is preliminary data.</text>
</comment>
<dbReference type="InterPro" id="IPR029120">
    <property type="entry name" value="Ntox14"/>
</dbReference>
<accession>A0A512AGB6</accession>
<feature type="domain" description="eCIS core" evidence="2">
    <location>
        <begin position="1568"/>
        <end position="1641"/>
    </location>
</feature>
<dbReference type="RefSeq" id="WP_147158116.1">
    <property type="nucleotide sequence ID" value="NZ_BJYR01000003.1"/>
</dbReference>
<reference evidence="4 5" key="1">
    <citation type="submission" date="2019-07" db="EMBL/GenBank/DDBJ databases">
        <title>Whole genome shotgun sequence of Novosphingobium sediminis NBRC 106119.</title>
        <authorList>
            <person name="Hosoyama A."/>
            <person name="Uohara A."/>
            <person name="Ohji S."/>
            <person name="Ichikawa N."/>
        </authorList>
    </citation>
    <scope>NUCLEOTIDE SEQUENCE [LARGE SCALE GENOMIC DNA]</scope>
    <source>
        <strain evidence="4 5">NBRC 106119</strain>
    </source>
</reference>
<evidence type="ECO:0000313" key="4">
    <source>
        <dbReference type="EMBL" id="GEN98730.1"/>
    </source>
</evidence>
<dbReference type="OrthoDB" id="7387101at2"/>
<dbReference type="InterPro" id="IPR025295">
    <property type="entry name" value="eCIS_core_dom"/>
</dbReference>
<dbReference type="Proteomes" id="UP000321464">
    <property type="component" value="Unassembled WGS sequence"/>
</dbReference>
<proteinExistence type="predicted"/>